<dbReference type="AlphaFoldDB" id="A0A6S6QV30"/>
<evidence type="ECO:0000313" key="1">
    <source>
        <dbReference type="EMBL" id="BCJ91777.1"/>
    </source>
</evidence>
<evidence type="ECO:0000313" key="2">
    <source>
        <dbReference type="Proteomes" id="UP000515317"/>
    </source>
</evidence>
<dbReference type="Proteomes" id="UP000515317">
    <property type="component" value="Chromosome"/>
</dbReference>
<name>A0A6S6QV30_9HYPH</name>
<proteinExistence type="predicted"/>
<dbReference type="EMBL" id="AP023361">
    <property type="protein sequence ID" value="BCJ91777.1"/>
    <property type="molecule type" value="Genomic_DNA"/>
</dbReference>
<accession>A0A6S6QV30</accession>
<dbReference type="KEGG" id="tso:IZ6_25120"/>
<organism evidence="1 2">
    <name type="scientific">Terrihabitans soli</name>
    <dbReference type="NCBI Taxonomy" id="708113"/>
    <lineage>
        <taxon>Bacteria</taxon>
        <taxon>Pseudomonadati</taxon>
        <taxon>Pseudomonadota</taxon>
        <taxon>Alphaproteobacteria</taxon>
        <taxon>Hyphomicrobiales</taxon>
        <taxon>Terrihabitans</taxon>
    </lineage>
</organism>
<sequence length="142" mass="15467">MGGGQRGTNMNSMGIAVVAVVLLATSAAAKENYEVQLDRETVVSYRQQISDYILENFHDPESVQDVVVSLPYRPLNSAYPDSTAICLQFRARVPAGGLMLSNYIGYFKNDKLVKFMGGPGRTPCYGIASPVIPISAPTQQQY</sequence>
<keyword evidence="2" id="KW-1185">Reference proteome</keyword>
<protein>
    <submittedName>
        <fullName evidence="1">Uncharacterized protein</fullName>
    </submittedName>
</protein>
<gene>
    <name evidence="1" type="ORF">IZ6_25120</name>
</gene>
<reference evidence="1 2" key="1">
    <citation type="submission" date="2020-08" db="EMBL/GenBank/DDBJ databases">
        <title>Genome sequence of Rhizobiales bacterium strain IZ6.</title>
        <authorList>
            <person name="Nakai R."/>
            <person name="Naganuma T."/>
        </authorList>
    </citation>
    <scope>NUCLEOTIDE SEQUENCE [LARGE SCALE GENOMIC DNA]</scope>
    <source>
        <strain evidence="1 2">IZ6</strain>
    </source>
</reference>